<dbReference type="Proteomes" id="UP001305746">
    <property type="component" value="Unassembled WGS sequence"/>
</dbReference>
<reference evidence="2 3" key="1">
    <citation type="submission" date="2023-12" db="EMBL/GenBank/DDBJ databases">
        <title>Marinobacter qingdaonensis sp. nov., isolated from the intertidal sediment of Qingdao, PR China.</title>
        <authorList>
            <person name="Li Y."/>
        </authorList>
    </citation>
    <scope>NUCLEOTIDE SEQUENCE [LARGE SCALE GENOMIC DNA]</scope>
    <source>
        <strain evidence="2 3">ASW11-75</strain>
    </source>
</reference>
<dbReference type="PANTHER" id="PTHR34595:SF7">
    <property type="entry name" value="SLL1039 PROTEIN"/>
    <property type="match status" value="1"/>
</dbReference>
<feature type="domain" description="DUF403" evidence="1">
    <location>
        <begin position="1"/>
        <end position="306"/>
    </location>
</feature>
<dbReference type="InterPro" id="IPR007296">
    <property type="entry name" value="DUF403"/>
</dbReference>
<dbReference type="PANTHER" id="PTHR34595">
    <property type="entry name" value="BLR5612 PROTEIN"/>
    <property type="match status" value="1"/>
</dbReference>
<proteinExistence type="predicted"/>
<evidence type="ECO:0000313" key="2">
    <source>
        <dbReference type="EMBL" id="MEA1080337.1"/>
    </source>
</evidence>
<sequence>MLSRVAERLYWMARYLERAENNARMIMAFNSLALDMPRDARLSWKGLVAVTGMGGLFDQHYQKADERNCVKFLVADSYNPSSIASCLRAARENVRTTRDQVPTDAWEVINELYRFVRDHVDSGISKRARYEFLAEIVSCCQTLTGLLAGCMSHDAGYEFIRVGRNLERADMATRQIEVGALQFLDGWDGSETYGGLLWTSVLRYQSAFQMYRHNVRRRVNGPSVIRFLLQNEPFPRSVLHSLNEVAGSLERLPRNEIPLRTALQAVRHTRDADVDTLIRKGEGIAFLETLQLEIGELHEDICETWFPVYETV</sequence>
<comment type="caution">
    <text evidence="2">The sequence shown here is derived from an EMBL/GenBank/DDBJ whole genome shotgun (WGS) entry which is preliminary data.</text>
</comment>
<keyword evidence="3" id="KW-1185">Reference proteome</keyword>
<organism evidence="2 3">
    <name type="scientific">Marinobacter qingdaonensis</name>
    <dbReference type="NCBI Taxonomy" id="3108486"/>
    <lineage>
        <taxon>Bacteria</taxon>
        <taxon>Pseudomonadati</taxon>
        <taxon>Pseudomonadota</taxon>
        <taxon>Gammaproteobacteria</taxon>
        <taxon>Pseudomonadales</taxon>
        <taxon>Marinobacteraceae</taxon>
        <taxon>Marinobacter</taxon>
    </lineage>
</organism>
<dbReference type="EMBL" id="JAYDCJ010000003">
    <property type="protein sequence ID" value="MEA1080337.1"/>
    <property type="molecule type" value="Genomic_DNA"/>
</dbReference>
<dbReference type="InterPro" id="IPR051680">
    <property type="entry name" value="ATP-dep_Glu-Cys_Ligase-2"/>
</dbReference>
<accession>A0ABU5NX73</accession>
<dbReference type="RefSeq" id="WP_322854843.1">
    <property type="nucleotide sequence ID" value="NZ_JAYDCJ010000003.1"/>
</dbReference>
<evidence type="ECO:0000313" key="3">
    <source>
        <dbReference type="Proteomes" id="UP001305746"/>
    </source>
</evidence>
<dbReference type="Pfam" id="PF04168">
    <property type="entry name" value="Alpha-E"/>
    <property type="match status" value="1"/>
</dbReference>
<evidence type="ECO:0000259" key="1">
    <source>
        <dbReference type="Pfam" id="PF04168"/>
    </source>
</evidence>
<gene>
    <name evidence="2" type="ORF">U5822_06630</name>
</gene>
<protein>
    <submittedName>
        <fullName evidence="2">Alpha-E domain-containing protein</fullName>
    </submittedName>
</protein>
<name>A0ABU5NX73_9GAMM</name>